<dbReference type="Proteomes" id="UP000053593">
    <property type="component" value="Unassembled WGS sequence"/>
</dbReference>
<dbReference type="HOGENOM" id="CLU_1209954_0_0_1"/>
<proteinExistence type="predicted"/>
<evidence type="ECO:0000313" key="3">
    <source>
        <dbReference type="Proteomes" id="UP000053593"/>
    </source>
</evidence>
<accession>A0A0D0CDB5</accession>
<feature type="compositionally biased region" description="Polar residues" evidence="1">
    <location>
        <begin position="53"/>
        <end position="67"/>
    </location>
</feature>
<sequence length="229" mass="26088">MPRRPRGNDLEQCRCTICANECADGVLQSPHTLSEHLRQEQIRNAVRLAISTTSEPVTRGADNNLSPRRSHRAENNGDNLSTTIENEVGTSADDQYFDALQDEIESRLTLQYCENTLEFVNVPSPDIPFLFPDPVNILHFNSGQFALNIRKACNRRFLENESQFCSLLRDVQKLPPDASRERLEEALFSALEHLHQFKSAQYSLQAYPNGRDGKTYNNCTKTTFYLGDY</sequence>
<dbReference type="EMBL" id="KN834801">
    <property type="protein sequence ID" value="KIK56022.1"/>
    <property type="molecule type" value="Genomic_DNA"/>
</dbReference>
<reference evidence="2 3" key="1">
    <citation type="submission" date="2014-04" db="EMBL/GenBank/DDBJ databases">
        <title>Evolutionary Origins and Diversification of the Mycorrhizal Mutualists.</title>
        <authorList>
            <consortium name="DOE Joint Genome Institute"/>
            <consortium name="Mycorrhizal Genomics Consortium"/>
            <person name="Kohler A."/>
            <person name="Kuo A."/>
            <person name="Nagy L.G."/>
            <person name="Floudas D."/>
            <person name="Copeland A."/>
            <person name="Barry K.W."/>
            <person name="Cichocki N."/>
            <person name="Veneault-Fourrey C."/>
            <person name="LaButti K."/>
            <person name="Lindquist E.A."/>
            <person name="Lipzen A."/>
            <person name="Lundell T."/>
            <person name="Morin E."/>
            <person name="Murat C."/>
            <person name="Riley R."/>
            <person name="Ohm R."/>
            <person name="Sun H."/>
            <person name="Tunlid A."/>
            <person name="Henrissat B."/>
            <person name="Grigoriev I.V."/>
            <person name="Hibbett D.S."/>
            <person name="Martin F."/>
        </authorList>
    </citation>
    <scope>NUCLEOTIDE SEQUENCE [LARGE SCALE GENOMIC DNA]</scope>
    <source>
        <strain evidence="2 3">FD-317 M1</strain>
    </source>
</reference>
<protein>
    <submittedName>
        <fullName evidence="2">Unplaced genomic scaffold GYMLUscaffold_53, whole genome shotgun sequence</fullName>
    </submittedName>
</protein>
<dbReference type="AlphaFoldDB" id="A0A0D0CDB5"/>
<evidence type="ECO:0000313" key="2">
    <source>
        <dbReference type="EMBL" id="KIK56022.1"/>
    </source>
</evidence>
<name>A0A0D0CDB5_9AGAR</name>
<evidence type="ECO:0000256" key="1">
    <source>
        <dbReference type="SAM" id="MobiDB-lite"/>
    </source>
</evidence>
<keyword evidence="3" id="KW-1185">Reference proteome</keyword>
<gene>
    <name evidence="2" type="ORF">GYMLUDRAFT_62288</name>
</gene>
<dbReference type="OrthoDB" id="10631543at2759"/>
<feature type="region of interest" description="Disordered" evidence="1">
    <location>
        <begin position="53"/>
        <end position="84"/>
    </location>
</feature>
<organism evidence="2 3">
    <name type="scientific">Collybiopsis luxurians FD-317 M1</name>
    <dbReference type="NCBI Taxonomy" id="944289"/>
    <lineage>
        <taxon>Eukaryota</taxon>
        <taxon>Fungi</taxon>
        <taxon>Dikarya</taxon>
        <taxon>Basidiomycota</taxon>
        <taxon>Agaricomycotina</taxon>
        <taxon>Agaricomycetes</taxon>
        <taxon>Agaricomycetidae</taxon>
        <taxon>Agaricales</taxon>
        <taxon>Marasmiineae</taxon>
        <taxon>Omphalotaceae</taxon>
        <taxon>Collybiopsis</taxon>
        <taxon>Collybiopsis luxurians</taxon>
    </lineage>
</organism>